<dbReference type="PROSITE" id="PS01081">
    <property type="entry name" value="HTH_TETR_1"/>
    <property type="match status" value="1"/>
</dbReference>
<dbReference type="EMBL" id="FBWC01000007">
    <property type="protein sequence ID" value="CUX13785.1"/>
    <property type="molecule type" value="Genomic_DNA"/>
</dbReference>
<dbReference type="Gene3D" id="1.10.357.10">
    <property type="entry name" value="Tetracycline Repressor, domain 2"/>
    <property type="match status" value="1"/>
</dbReference>
<dbReference type="InterPro" id="IPR041479">
    <property type="entry name" value="TetR_CgmR_C"/>
</dbReference>
<dbReference type="SUPFAM" id="SSF48498">
    <property type="entry name" value="Tetracyclin repressor-like, C-terminal domain"/>
    <property type="match status" value="1"/>
</dbReference>
<dbReference type="Proteomes" id="UP000191897">
    <property type="component" value="Unassembled WGS sequence"/>
</dbReference>
<evidence type="ECO:0000256" key="1">
    <source>
        <dbReference type="ARBA" id="ARBA00023125"/>
    </source>
</evidence>
<dbReference type="PANTHER" id="PTHR30055">
    <property type="entry name" value="HTH-TYPE TRANSCRIPTIONAL REGULATOR RUTR"/>
    <property type="match status" value="1"/>
</dbReference>
<dbReference type="SUPFAM" id="SSF46689">
    <property type="entry name" value="Homeodomain-like"/>
    <property type="match status" value="1"/>
</dbReference>
<dbReference type="InterPro" id="IPR009057">
    <property type="entry name" value="Homeodomain-like_sf"/>
</dbReference>
<dbReference type="InterPro" id="IPR001647">
    <property type="entry name" value="HTH_TetR"/>
</dbReference>
<dbReference type="Pfam" id="PF17937">
    <property type="entry name" value="TetR_C_28"/>
    <property type="match status" value="1"/>
</dbReference>
<organism evidence="4 5">
    <name type="scientific">Agrobacterium tumefaciens str. Kerr 14</name>
    <dbReference type="NCBI Taxonomy" id="1183424"/>
    <lineage>
        <taxon>Bacteria</taxon>
        <taxon>Pseudomonadati</taxon>
        <taxon>Pseudomonadota</taxon>
        <taxon>Alphaproteobacteria</taxon>
        <taxon>Hyphomicrobiales</taxon>
        <taxon>Rhizobiaceae</taxon>
        <taxon>Rhizobium/Agrobacterium group</taxon>
        <taxon>Agrobacterium</taxon>
        <taxon>Agrobacterium tumefaciens complex</taxon>
    </lineage>
</organism>
<keyword evidence="1 2" id="KW-0238">DNA-binding</keyword>
<dbReference type="GO" id="GO:0003700">
    <property type="term" value="F:DNA-binding transcription factor activity"/>
    <property type="evidence" value="ECO:0007669"/>
    <property type="project" value="TreeGrafter"/>
</dbReference>
<dbReference type="Pfam" id="PF00440">
    <property type="entry name" value="TetR_N"/>
    <property type="match status" value="1"/>
</dbReference>
<reference evidence="4 5" key="1">
    <citation type="submission" date="2016-01" db="EMBL/GenBank/DDBJ databases">
        <authorList>
            <person name="Oliw E.H."/>
        </authorList>
    </citation>
    <scope>NUCLEOTIDE SEQUENCE [LARGE SCALE GENOMIC DNA]</scope>
    <source>
        <strain evidence="4 5">Kerr 14</strain>
    </source>
</reference>
<dbReference type="InterPro" id="IPR050109">
    <property type="entry name" value="HTH-type_TetR-like_transc_reg"/>
</dbReference>
<sequence length="214" mass="23450">MNFNPMAALTIFLKRNQPSGMFIAMTNAHERKKQPEIVRRNLLDCAAKLAADQGVAALSVQAVADAAGVTKGGLFHHFPSKQALLEAVMADLLAALDAEIDVLVSQDCEAYGCFTRAYVNAVFADRDRDSGRQWVALSVSMVGEPSLRRMWTGWFEGRLARHKETDDGVVLEMVRLAADGIWFADLLADDGRAGGDRVALKARMIAQTKRETAR</sequence>
<evidence type="ECO:0000256" key="2">
    <source>
        <dbReference type="PROSITE-ProRule" id="PRU00335"/>
    </source>
</evidence>
<evidence type="ECO:0000313" key="4">
    <source>
        <dbReference type="EMBL" id="CUX13785.1"/>
    </source>
</evidence>
<evidence type="ECO:0000313" key="5">
    <source>
        <dbReference type="Proteomes" id="UP000191897"/>
    </source>
</evidence>
<feature type="domain" description="HTH tetR-type" evidence="3">
    <location>
        <begin position="36"/>
        <end position="96"/>
    </location>
</feature>
<gene>
    <name evidence="4" type="ORF">AGR4C_Cc150004</name>
</gene>
<accession>A0A1S7NZP5</accession>
<feature type="DNA-binding region" description="H-T-H motif" evidence="2">
    <location>
        <begin position="59"/>
        <end position="78"/>
    </location>
</feature>
<dbReference type="GO" id="GO:0000976">
    <property type="term" value="F:transcription cis-regulatory region binding"/>
    <property type="evidence" value="ECO:0007669"/>
    <property type="project" value="TreeGrafter"/>
</dbReference>
<dbReference type="PROSITE" id="PS50977">
    <property type="entry name" value="HTH_TETR_2"/>
    <property type="match status" value="1"/>
</dbReference>
<dbReference type="InterPro" id="IPR023772">
    <property type="entry name" value="DNA-bd_HTH_TetR-type_CS"/>
</dbReference>
<dbReference type="AlphaFoldDB" id="A0A1S7NZP5"/>
<dbReference type="PRINTS" id="PR00455">
    <property type="entry name" value="HTHTETR"/>
</dbReference>
<dbReference type="InterPro" id="IPR036271">
    <property type="entry name" value="Tet_transcr_reg_TetR-rel_C_sf"/>
</dbReference>
<dbReference type="PANTHER" id="PTHR30055:SF148">
    <property type="entry name" value="TETR-FAMILY TRANSCRIPTIONAL REGULATOR"/>
    <property type="match status" value="1"/>
</dbReference>
<protein>
    <submittedName>
        <fullName evidence="4">TetR family transcriptional regulator</fullName>
    </submittedName>
</protein>
<name>A0A1S7NZP5_AGRTU</name>
<evidence type="ECO:0000259" key="3">
    <source>
        <dbReference type="PROSITE" id="PS50977"/>
    </source>
</evidence>
<proteinExistence type="predicted"/>